<name>A0A0C3SBL0_PHLG1</name>
<dbReference type="HOGENOM" id="CLU_059226_1_1_1"/>
<dbReference type="Gene3D" id="3.30.200.20">
    <property type="entry name" value="Phosphorylase Kinase, domain 1"/>
    <property type="match status" value="1"/>
</dbReference>
<dbReference type="InterPro" id="IPR011009">
    <property type="entry name" value="Kinase-like_dom_sf"/>
</dbReference>
<dbReference type="Pfam" id="PF01636">
    <property type="entry name" value="APH"/>
    <property type="match status" value="1"/>
</dbReference>
<dbReference type="EMBL" id="KN840458">
    <property type="protein sequence ID" value="KIP10117.1"/>
    <property type="molecule type" value="Genomic_DNA"/>
</dbReference>
<dbReference type="PANTHER" id="PTHR21310">
    <property type="entry name" value="AMINOGLYCOSIDE PHOSPHOTRANSFERASE-RELATED-RELATED"/>
    <property type="match status" value="1"/>
</dbReference>
<feature type="domain" description="Aminoglycoside phosphotransferase" evidence="1">
    <location>
        <begin position="28"/>
        <end position="305"/>
    </location>
</feature>
<evidence type="ECO:0000313" key="2">
    <source>
        <dbReference type="EMBL" id="KIP10117.1"/>
    </source>
</evidence>
<dbReference type="Gene3D" id="3.90.1200.10">
    <property type="match status" value="1"/>
</dbReference>
<accession>A0A0C3SBL0</accession>
<proteinExistence type="predicted"/>
<organism evidence="2 3">
    <name type="scientific">Phlebiopsis gigantea (strain 11061_1 CR5-6)</name>
    <name type="common">White-rot fungus</name>
    <name type="synonym">Peniophora gigantea</name>
    <dbReference type="NCBI Taxonomy" id="745531"/>
    <lineage>
        <taxon>Eukaryota</taxon>
        <taxon>Fungi</taxon>
        <taxon>Dikarya</taxon>
        <taxon>Basidiomycota</taxon>
        <taxon>Agaricomycotina</taxon>
        <taxon>Agaricomycetes</taxon>
        <taxon>Polyporales</taxon>
        <taxon>Phanerochaetaceae</taxon>
        <taxon>Phlebiopsis</taxon>
    </lineage>
</organism>
<reference evidence="2 3" key="1">
    <citation type="journal article" date="2014" name="PLoS Genet.">
        <title>Analysis of the Phlebiopsis gigantea genome, transcriptome and secretome provides insight into its pioneer colonization strategies of wood.</title>
        <authorList>
            <person name="Hori C."/>
            <person name="Ishida T."/>
            <person name="Igarashi K."/>
            <person name="Samejima M."/>
            <person name="Suzuki H."/>
            <person name="Master E."/>
            <person name="Ferreira P."/>
            <person name="Ruiz-Duenas F.J."/>
            <person name="Held B."/>
            <person name="Canessa P."/>
            <person name="Larrondo L.F."/>
            <person name="Schmoll M."/>
            <person name="Druzhinina I.S."/>
            <person name="Kubicek C.P."/>
            <person name="Gaskell J.A."/>
            <person name="Kersten P."/>
            <person name="St John F."/>
            <person name="Glasner J."/>
            <person name="Sabat G."/>
            <person name="Splinter BonDurant S."/>
            <person name="Syed K."/>
            <person name="Yadav J."/>
            <person name="Mgbeahuruike A.C."/>
            <person name="Kovalchuk A."/>
            <person name="Asiegbu F.O."/>
            <person name="Lackner G."/>
            <person name="Hoffmeister D."/>
            <person name="Rencoret J."/>
            <person name="Gutierrez A."/>
            <person name="Sun H."/>
            <person name="Lindquist E."/>
            <person name="Barry K."/>
            <person name="Riley R."/>
            <person name="Grigoriev I.V."/>
            <person name="Henrissat B."/>
            <person name="Kues U."/>
            <person name="Berka R.M."/>
            <person name="Martinez A.T."/>
            <person name="Covert S.F."/>
            <person name="Blanchette R.A."/>
            <person name="Cullen D."/>
        </authorList>
    </citation>
    <scope>NUCLEOTIDE SEQUENCE [LARGE SCALE GENOMIC DNA]</scope>
    <source>
        <strain evidence="2 3">11061_1 CR5-6</strain>
    </source>
</reference>
<dbReference type="Proteomes" id="UP000053257">
    <property type="component" value="Unassembled WGS sequence"/>
</dbReference>
<keyword evidence="3" id="KW-1185">Reference proteome</keyword>
<evidence type="ECO:0000259" key="1">
    <source>
        <dbReference type="Pfam" id="PF01636"/>
    </source>
</evidence>
<dbReference type="STRING" id="745531.A0A0C3SBL0"/>
<dbReference type="PANTHER" id="PTHR21310:SF40">
    <property type="entry name" value="AMINOGLYCOSIDE PHOSPHOTRANSFERASE DOMAIN-CONTAINING PROTEIN-RELATED"/>
    <property type="match status" value="1"/>
</dbReference>
<dbReference type="SUPFAM" id="SSF56112">
    <property type="entry name" value="Protein kinase-like (PK-like)"/>
    <property type="match status" value="1"/>
</dbReference>
<dbReference type="InterPro" id="IPR002575">
    <property type="entry name" value="Aminoglycoside_PTrfase"/>
</dbReference>
<sequence length="370" mass="40660">MAEQDLAIVKDLLSYLEPTAFASSGAEALTGGFGNYVFRIRLRQPYDGRQTLVVKHGKPYIPGRRTFAFSLDRQKFDVAAMRDVRQALPVESLVTTPKVHLLDEVANVIIMDDCGADAAILKDIVLAGGLSVSTAQAIGSALGEFLARLHAWGNDEEIKGFFEANTQARTISAWATYGRLMDSLSGESRPEALQEPPLEVGEEQLATLREIADETADVVRTAKETLLHGDFWPGNVMLRLKGEGESAEVERMFVLDWELSKPGLPGFDIGQFCAELHQARRFYPSARVAASALLDALLGEYRRYRGDEDMSAVAKAAQTQFGVHLAVWTPGNSTWADKEIVREVVLEGVQNLLDTRKGDLHRSVFAPLLA</sequence>
<dbReference type="OrthoDB" id="25129at2759"/>
<gene>
    <name evidence="2" type="ORF">PHLGIDRAFT_66308</name>
</gene>
<dbReference type="InterPro" id="IPR051678">
    <property type="entry name" value="AGP_Transferase"/>
</dbReference>
<protein>
    <recommendedName>
        <fullName evidence="1">Aminoglycoside phosphotransferase domain-containing protein</fullName>
    </recommendedName>
</protein>
<evidence type="ECO:0000313" key="3">
    <source>
        <dbReference type="Proteomes" id="UP000053257"/>
    </source>
</evidence>
<dbReference type="AlphaFoldDB" id="A0A0C3SBL0"/>